<organism evidence="1 2">
    <name type="scientific">Vibrio bivalvicida</name>
    <dbReference type="NCBI Taxonomy" id="1276888"/>
    <lineage>
        <taxon>Bacteria</taxon>
        <taxon>Pseudomonadati</taxon>
        <taxon>Pseudomonadota</taxon>
        <taxon>Gammaproteobacteria</taxon>
        <taxon>Vibrionales</taxon>
        <taxon>Vibrionaceae</taxon>
        <taxon>Vibrio</taxon>
        <taxon>Vibrio oreintalis group</taxon>
    </lineage>
</organism>
<dbReference type="EMBL" id="LLEI02000021">
    <property type="protein sequence ID" value="OAJ94794.1"/>
    <property type="molecule type" value="Genomic_DNA"/>
</dbReference>
<dbReference type="InterPro" id="IPR010221">
    <property type="entry name" value="VCBS_dom"/>
</dbReference>
<sequence length="125" mass="14111">MAYLHQMTNDDHTVNSFVAQSDFFPLLFDSGKLQISGENRRCVRFNPKSVVAKTGTLGSLVISESGYWDYSVYSIKTQYLAIGERKLETFSLRSKEGKRFTVNIVLIGAIGGAWIEELETNFRFG</sequence>
<protein>
    <submittedName>
        <fullName evidence="1">Adhesin</fullName>
    </submittedName>
</protein>
<gene>
    <name evidence="1" type="ORF">APB76_05790</name>
</gene>
<name>A0A177Y1P6_9VIBR</name>
<dbReference type="NCBIfam" id="TIGR01965">
    <property type="entry name" value="VCBS_repeat"/>
    <property type="match status" value="1"/>
</dbReference>
<proteinExistence type="predicted"/>
<comment type="caution">
    <text evidence="1">The sequence shown here is derived from an EMBL/GenBank/DDBJ whole genome shotgun (WGS) entry which is preliminary data.</text>
</comment>
<dbReference type="RefSeq" id="WP_054961161.1">
    <property type="nucleotide sequence ID" value="NZ_LLEI02000021.1"/>
</dbReference>
<dbReference type="Proteomes" id="UP000078406">
    <property type="component" value="Unassembled WGS sequence"/>
</dbReference>
<reference evidence="1 2" key="1">
    <citation type="journal article" date="2016" name="Syst. Appl. Microbiol.">
        <title>Vibrio bivalvicida sp. nov., a novel larval pathogen for bivalve molluscs reared in a hatchery.</title>
        <authorList>
            <person name="Dubert J."/>
            <person name="Romalde J.L."/>
            <person name="Prado S."/>
            <person name="Barja J.L."/>
        </authorList>
    </citation>
    <scope>NUCLEOTIDE SEQUENCE [LARGE SCALE GENOMIC DNA]</scope>
    <source>
        <strain evidence="1 2">605</strain>
    </source>
</reference>
<dbReference type="AlphaFoldDB" id="A0A177Y1P6"/>
<evidence type="ECO:0000313" key="1">
    <source>
        <dbReference type="EMBL" id="OAJ94794.1"/>
    </source>
</evidence>
<evidence type="ECO:0000313" key="2">
    <source>
        <dbReference type="Proteomes" id="UP000078406"/>
    </source>
</evidence>
<accession>A0A177Y1P6</accession>